<reference evidence="2" key="1">
    <citation type="journal article" date="2015" name="Microbiology">
        <title>Genome of Methanoregula boonei 6A8 reveals adaptations to oligotrophic peatland environments.</title>
        <authorList>
            <person name="Braeuer S."/>
            <person name="Cadillo-Quiroz H."/>
            <person name="Kyrpides N."/>
            <person name="Woyke T."/>
            <person name="Goodwin L."/>
            <person name="Detter C."/>
            <person name="Podell S."/>
            <person name="Yavitt J.B."/>
            <person name="Zinder S.H."/>
        </authorList>
    </citation>
    <scope>NUCLEOTIDE SEQUENCE [LARGE SCALE GENOMIC DNA]</scope>
    <source>
        <strain evidence="2">DSM 21154 / JCM 14090 / 6A8</strain>
    </source>
</reference>
<accession>A7I588</accession>
<sequence>MYQRIKSAKMKRSALPLPTPEPFRQWITVPIMYEVSTANLGVGTQTQDKVYYISIKVLDGSNRRVNVFVTYDGKVALVDIPYPVITPLHYPANSSWSGFVNNNSAGCLLREIAGPGTSVF</sequence>
<protein>
    <submittedName>
        <fullName evidence="1">Uncharacterized protein</fullName>
    </submittedName>
</protein>
<proteinExistence type="predicted"/>
<dbReference type="Proteomes" id="UP000002408">
    <property type="component" value="Chromosome"/>
</dbReference>
<name>A7I588_METB6</name>
<keyword evidence="2" id="KW-1185">Reference proteome</keyword>
<gene>
    <name evidence="1" type="ordered locus">Mboo_0379</name>
</gene>
<dbReference type="STRING" id="456442.Mboo_0379"/>
<dbReference type="EMBL" id="CP000780">
    <property type="protein sequence ID" value="ABS54899.1"/>
    <property type="molecule type" value="Genomic_DNA"/>
</dbReference>
<evidence type="ECO:0000313" key="1">
    <source>
        <dbReference type="EMBL" id="ABS54899.1"/>
    </source>
</evidence>
<evidence type="ECO:0000313" key="2">
    <source>
        <dbReference type="Proteomes" id="UP000002408"/>
    </source>
</evidence>
<dbReference type="HOGENOM" id="CLU_2044401_0_0_2"/>
<organism evidence="1 2">
    <name type="scientific">Methanoregula boonei (strain DSM 21154 / JCM 14090 / 6A8)</name>
    <dbReference type="NCBI Taxonomy" id="456442"/>
    <lineage>
        <taxon>Archaea</taxon>
        <taxon>Methanobacteriati</taxon>
        <taxon>Methanobacteriota</taxon>
        <taxon>Stenosarchaea group</taxon>
        <taxon>Methanomicrobia</taxon>
        <taxon>Methanomicrobiales</taxon>
        <taxon>Methanoregulaceae</taxon>
        <taxon>Methanoregula</taxon>
    </lineage>
</organism>
<dbReference type="AlphaFoldDB" id="A7I588"/>
<dbReference type="KEGG" id="mbn:Mboo_0379"/>